<gene>
    <name evidence="1" type="ORF">CAC02_10960</name>
</gene>
<comment type="caution">
    <text evidence="1">The sequence shown here is derived from an EMBL/GenBank/DDBJ whole genome shotgun (WGS) entry which is preliminary data.</text>
</comment>
<name>A0A368UAD0_9STRE</name>
<organism evidence="1 2">
    <name type="scientific">Streptococcus gallolyticus</name>
    <dbReference type="NCBI Taxonomy" id="315405"/>
    <lineage>
        <taxon>Bacteria</taxon>
        <taxon>Bacillati</taxon>
        <taxon>Bacillota</taxon>
        <taxon>Bacilli</taxon>
        <taxon>Lactobacillales</taxon>
        <taxon>Streptococcaceae</taxon>
        <taxon>Streptococcus</taxon>
    </lineage>
</organism>
<dbReference type="AlphaFoldDB" id="A0A368UAD0"/>
<evidence type="ECO:0000313" key="2">
    <source>
        <dbReference type="Proteomes" id="UP000253215"/>
    </source>
</evidence>
<sequence length="121" mass="13877">MGLINKTKVTDNLSVIIGHQSIDVIKKESFPFEIQIRFVKVSDKQLDSEQETPVFSPTYQMAFMAIPDNNDLSFTNTEEIKHFSKALKEVKDLFEFAKDNKDNWFETALFEGVLLERVGGN</sequence>
<evidence type="ECO:0008006" key="3">
    <source>
        <dbReference type="Google" id="ProtNLM"/>
    </source>
</evidence>
<accession>A0A368UAD0</accession>
<reference evidence="1 2" key="1">
    <citation type="journal article" date="2018" name="Sci. Rep.">
        <title>Network-guided genomic and metagenomic analysis of the faecal microbiota of the critically endangered kakapo.</title>
        <authorList>
            <person name="Waite D.W."/>
            <person name="Dsouza M."/>
            <person name="Sekiguchi Y."/>
            <person name="Hugenholtz P."/>
            <person name="Taylor M.W."/>
        </authorList>
    </citation>
    <scope>NUCLEOTIDE SEQUENCE [LARGE SCALE GENOMIC DNA]</scope>
    <source>
        <strain evidence="1 2">BI02</strain>
    </source>
</reference>
<protein>
    <recommendedName>
        <fullName evidence="3">Phage protein</fullName>
    </recommendedName>
</protein>
<dbReference type="EMBL" id="NETH01000101">
    <property type="protein sequence ID" value="RCW15824.1"/>
    <property type="molecule type" value="Genomic_DNA"/>
</dbReference>
<evidence type="ECO:0000313" key="1">
    <source>
        <dbReference type="EMBL" id="RCW15824.1"/>
    </source>
</evidence>
<proteinExistence type="predicted"/>
<dbReference type="Proteomes" id="UP000253215">
    <property type="component" value="Unassembled WGS sequence"/>
</dbReference>